<protein>
    <submittedName>
        <fullName evidence="2">Uncharacterized protein</fullName>
    </submittedName>
</protein>
<comment type="caution">
    <text evidence="2">The sequence shown here is derived from an EMBL/GenBank/DDBJ whole genome shotgun (WGS) entry which is preliminary data.</text>
</comment>
<evidence type="ECO:0000313" key="3">
    <source>
        <dbReference type="Proteomes" id="UP000823896"/>
    </source>
</evidence>
<keyword evidence="1" id="KW-1133">Transmembrane helix</keyword>
<dbReference type="Proteomes" id="UP000823896">
    <property type="component" value="Unassembled WGS sequence"/>
</dbReference>
<evidence type="ECO:0000256" key="1">
    <source>
        <dbReference type="SAM" id="Phobius"/>
    </source>
</evidence>
<evidence type="ECO:0000313" key="2">
    <source>
        <dbReference type="EMBL" id="HJC35589.1"/>
    </source>
</evidence>
<reference evidence="2" key="2">
    <citation type="submission" date="2021-04" db="EMBL/GenBank/DDBJ databases">
        <authorList>
            <person name="Gilroy R."/>
        </authorList>
    </citation>
    <scope>NUCLEOTIDE SEQUENCE</scope>
    <source>
        <strain evidence="2">CHK187-11901</strain>
    </source>
</reference>
<name>A0A9D2NRC4_9FIRM</name>
<reference evidence="2" key="1">
    <citation type="journal article" date="2021" name="PeerJ">
        <title>Extensive microbial diversity within the chicken gut microbiome revealed by metagenomics and culture.</title>
        <authorList>
            <person name="Gilroy R."/>
            <person name="Ravi A."/>
            <person name="Getino M."/>
            <person name="Pursley I."/>
            <person name="Horton D.L."/>
            <person name="Alikhan N.F."/>
            <person name="Baker D."/>
            <person name="Gharbi K."/>
            <person name="Hall N."/>
            <person name="Watson M."/>
            <person name="Adriaenssens E.M."/>
            <person name="Foster-Nyarko E."/>
            <person name="Jarju S."/>
            <person name="Secka A."/>
            <person name="Antonio M."/>
            <person name="Oren A."/>
            <person name="Chaudhuri R.R."/>
            <person name="La Ragione R."/>
            <person name="Hildebrand F."/>
            <person name="Pallen M.J."/>
        </authorList>
    </citation>
    <scope>NUCLEOTIDE SEQUENCE</scope>
    <source>
        <strain evidence="2">CHK187-11901</strain>
    </source>
</reference>
<gene>
    <name evidence="2" type="ORF">H9702_00455</name>
</gene>
<dbReference type="AlphaFoldDB" id="A0A9D2NRC4"/>
<proteinExistence type="predicted"/>
<feature type="transmembrane region" description="Helical" evidence="1">
    <location>
        <begin position="50"/>
        <end position="70"/>
    </location>
</feature>
<sequence length="91" mass="10398">MNRQQLRQEAQMQKILWNRLKQWLRMSMALSSLLAAGIYAAFQTAFPGAAAVRILLFVLLAADCIWMLAVTRSLRHGRENIEKLLKLAELS</sequence>
<keyword evidence="1" id="KW-0472">Membrane</keyword>
<dbReference type="EMBL" id="DWWM01000002">
    <property type="protein sequence ID" value="HJC35589.1"/>
    <property type="molecule type" value="Genomic_DNA"/>
</dbReference>
<keyword evidence="1" id="KW-0812">Transmembrane</keyword>
<accession>A0A9D2NRC4</accession>
<organism evidence="2 3">
    <name type="scientific">Candidatus Merdibacter merdavium</name>
    <dbReference type="NCBI Taxonomy" id="2838692"/>
    <lineage>
        <taxon>Bacteria</taxon>
        <taxon>Bacillati</taxon>
        <taxon>Bacillota</taxon>
        <taxon>Erysipelotrichia</taxon>
        <taxon>Erysipelotrichales</taxon>
        <taxon>Erysipelotrichaceae</taxon>
        <taxon>Merdibacter</taxon>
    </lineage>
</organism>